<dbReference type="AlphaFoldDB" id="A0A398B2A4"/>
<name>A0A398B2A4_9BACI</name>
<dbReference type="InterPro" id="IPR006976">
    <property type="entry name" value="VanZ-like"/>
</dbReference>
<reference evidence="3 4" key="1">
    <citation type="submission" date="2018-08" db="EMBL/GenBank/DDBJ databases">
        <title>Bacillus jemisoniae sp. nov., Bacillus chryseoplanitiae sp. nov., Bacillus resnikiae sp. nov., and Bacillus frankliniae sp. nov., isolated from Viking spacecraft and associated surfaces.</title>
        <authorList>
            <person name="Seuylemezian A."/>
            <person name="Vaishampayan P."/>
        </authorList>
    </citation>
    <scope>NUCLEOTIDE SEQUENCE [LARGE SCALE GENOMIC DNA]</scope>
    <source>
        <strain evidence="3 4">JJ-247</strain>
    </source>
</reference>
<feature type="transmembrane region" description="Helical" evidence="1">
    <location>
        <begin position="6"/>
        <end position="25"/>
    </location>
</feature>
<keyword evidence="1" id="KW-0812">Transmembrane</keyword>
<evidence type="ECO:0000313" key="4">
    <source>
        <dbReference type="Proteomes" id="UP000265816"/>
    </source>
</evidence>
<organism evidence="3 4">
    <name type="scientific">Mesobacillus zeae</name>
    <dbReference type="NCBI Taxonomy" id="1917180"/>
    <lineage>
        <taxon>Bacteria</taxon>
        <taxon>Bacillati</taxon>
        <taxon>Bacillota</taxon>
        <taxon>Bacilli</taxon>
        <taxon>Bacillales</taxon>
        <taxon>Bacillaceae</taxon>
        <taxon>Mesobacillus</taxon>
    </lineage>
</organism>
<dbReference type="OrthoDB" id="291892at2"/>
<evidence type="ECO:0000256" key="1">
    <source>
        <dbReference type="SAM" id="Phobius"/>
    </source>
</evidence>
<keyword evidence="4" id="KW-1185">Reference proteome</keyword>
<dbReference type="Proteomes" id="UP000265816">
    <property type="component" value="Unassembled WGS sequence"/>
</dbReference>
<evidence type="ECO:0000313" key="3">
    <source>
        <dbReference type="EMBL" id="RID83464.1"/>
    </source>
</evidence>
<proteinExistence type="predicted"/>
<accession>A0A398B2A4</accession>
<dbReference type="Pfam" id="PF04892">
    <property type="entry name" value="VanZ"/>
    <property type="match status" value="1"/>
</dbReference>
<feature type="transmembrane region" description="Helical" evidence="1">
    <location>
        <begin position="46"/>
        <end position="65"/>
    </location>
</feature>
<dbReference type="EMBL" id="QWVT01000027">
    <property type="protein sequence ID" value="RID83464.1"/>
    <property type="molecule type" value="Genomic_DNA"/>
</dbReference>
<sequence length="144" mass="16688">MKIAVWMLRFLPPIYMAAIWIMSSLPDTAVIELSDHSIDRYFKESLHLVEFGILYILLFLAALTFRGFKPLWSFAFMGISILYGLLDEYHQSFMPYRSATLIDFVKDVIGVLAASHFLHHARFSGKFPAIGRWLERVAQIGRMR</sequence>
<gene>
    <name evidence="3" type="ORF">D1970_15690</name>
</gene>
<comment type="caution">
    <text evidence="3">The sequence shown here is derived from an EMBL/GenBank/DDBJ whole genome shotgun (WGS) entry which is preliminary data.</text>
</comment>
<dbReference type="RefSeq" id="WP_119113823.1">
    <property type="nucleotide sequence ID" value="NZ_CBCSEO010000050.1"/>
</dbReference>
<protein>
    <recommendedName>
        <fullName evidence="2">VanZ-like domain-containing protein</fullName>
    </recommendedName>
</protein>
<evidence type="ECO:0000259" key="2">
    <source>
        <dbReference type="Pfam" id="PF04892"/>
    </source>
</evidence>
<dbReference type="NCBIfam" id="NF037970">
    <property type="entry name" value="vanZ_1"/>
    <property type="match status" value="1"/>
</dbReference>
<keyword evidence="1" id="KW-1133">Transmembrane helix</keyword>
<feature type="domain" description="VanZ-like" evidence="2">
    <location>
        <begin position="38"/>
        <end position="114"/>
    </location>
</feature>
<keyword evidence="1" id="KW-0472">Membrane</keyword>